<feature type="domain" description="Spore germination protein N-terminal" evidence="9">
    <location>
        <begin position="22"/>
        <end position="187"/>
    </location>
</feature>
<evidence type="ECO:0000256" key="5">
    <source>
        <dbReference type="ARBA" id="ARBA00023136"/>
    </source>
</evidence>
<dbReference type="PANTHER" id="PTHR35789:SF1">
    <property type="entry name" value="SPORE GERMINATION PROTEIN B3"/>
    <property type="match status" value="1"/>
</dbReference>
<evidence type="ECO:0000256" key="1">
    <source>
        <dbReference type="ARBA" id="ARBA00004635"/>
    </source>
</evidence>
<evidence type="ECO:0000313" key="11">
    <source>
        <dbReference type="Proteomes" id="UP000242656"/>
    </source>
</evidence>
<evidence type="ECO:0000259" key="8">
    <source>
        <dbReference type="Pfam" id="PF05504"/>
    </source>
</evidence>
<reference evidence="10 11" key="1">
    <citation type="submission" date="2017-09" db="EMBL/GenBank/DDBJ databases">
        <title>Large-scale bioinformatics analysis of Bacillus genomes uncovers conserved roles of natural products in bacterial physiology.</title>
        <authorList>
            <consortium name="Agbiome Team Llc"/>
            <person name="Bleich R.M."/>
            <person name="Grubbs K.J."/>
            <person name="Santa Maria K.C."/>
            <person name="Allen S.E."/>
            <person name="Farag S."/>
            <person name="Shank E.A."/>
            <person name="Bowers A."/>
        </authorList>
    </citation>
    <scope>NUCLEOTIDE SEQUENCE [LARGE SCALE GENOMIC DNA]</scope>
    <source>
        <strain evidence="10 11">AFS083043</strain>
    </source>
</reference>
<dbReference type="Pfam" id="PF25198">
    <property type="entry name" value="Spore_GerAC_N"/>
    <property type="match status" value="1"/>
</dbReference>
<dbReference type="PANTHER" id="PTHR35789">
    <property type="entry name" value="SPORE GERMINATION PROTEIN B3"/>
    <property type="match status" value="1"/>
</dbReference>
<gene>
    <name evidence="10" type="ORF">COI93_19585</name>
</gene>
<dbReference type="GO" id="GO:0009847">
    <property type="term" value="P:spore germination"/>
    <property type="evidence" value="ECO:0007669"/>
    <property type="project" value="InterPro"/>
</dbReference>
<keyword evidence="3" id="KW-0309">Germination</keyword>
<dbReference type="Pfam" id="PF05504">
    <property type="entry name" value="Spore_GerAC"/>
    <property type="match status" value="1"/>
</dbReference>
<evidence type="ECO:0000256" key="3">
    <source>
        <dbReference type="ARBA" id="ARBA00022544"/>
    </source>
</evidence>
<organism evidence="10 11">
    <name type="scientific">Bacillus cereus</name>
    <dbReference type="NCBI Taxonomy" id="1396"/>
    <lineage>
        <taxon>Bacteria</taxon>
        <taxon>Bacillati</taxon>
        <taxon>Bacillota</taxon>
        <taxon>Bacilli</taxon>
        <taxon>Bacillales</taxon>
        <taxon>Bacillaceae</taxon>
        <taxon>Bacillus</taxon>
        <taxon>Bacillus cereus group</taxon>
    </lineage>
</organism>
<feature type="domain" description="Spore germination GerAC-like C-terminal" evidence="8">
    <location>
        <begin position="197"/>
        <end position="371"/>
    </location>
</feature>
<keyword evidence="4" id="KW-0732">Signal</keyword>
<dbReference type="InterPro" id="IPR008844">
    <property type="entry name" value="Spore_GerAC-like"/>
</dbReference>
<dbReference type="InterPro" id="IPR038501">
    <property type="entry name" value="Spore_GerAC_C_sf"/>
</dbReference>
<dbReference type="Gene3D" id="3.30.300.210">
    <property type="entry name" value="Nutrient germinant receptor protein C, domain 3"/>
    <property type="match status" value="1"/>
</dbReference>
<accession>A0A2B0LJI2</accession>
<dbReference type="EMBL" id="NUWN01000088">
    <property type="protein sequence ID" value="PFK32152.1"/>
    <property type="molecule type" value="Genomic_DNA"/>
</dbReference>
<proteinExistence type="inferred from homology"/>
<name>A0A2B0LJI2_BACCE</name>
<dbReference type="InterPro" id="IPR057336">
    <property type="entry name" value="GerAC_N"/>
</dbReference>
<dbReference type="AlphaFoldDB" id="A0A2B0LJI2"/>
<dbReference type="GO" id="GO:0016020">
    <property type="term" value="C:membrane"/>
    <property type="evidence" value="ECO:0007669"/>
    <property type="project" value="UniProtKB-SubCell"/>
</dbReference>
<dbReference type="NCBIfam" id="TIGR02887">
    <property type="entry name" value="spore_ger_x_C"/>
    <property type="match status" value="1"/>
</dbReference>
<evidence type="ECO:0000256" key="4">
    <source>
        <dbReference type="ARBA" id="ARBA00022729"/>
    </source>
</evidence>
<dbReference type="RefSeq" id="WP_098492174.1">
    <property type="nucleotide sequence ID" value="NZ_NUWN01000088.1"/>
</dbReference>
<dbReference type="Proteomes" id="UP000242656">
    <property type="component" value="Unassembled WGS sequence"/>
</dbReference>
<evidence type="ECO:0000256" key="6">
    <source>
        <dbReference type="ARBA" id="ARBA00023139"/>
    </source>
</evidence>
<comment type="caution">
    <text evidence="10">The sequence shown here is derived from an EMBL/GenBank/DDBJ whole genome shotgun (WGS) entry which is preliminary data.</text>
</comment>
<sequence length="375" mass="42840">MIRRGIWIMICCIYLIGCSERIPLEKVTLILLIALDRTSNGEMMVGTSIPLFHHEEPINTVEHLVKASSVYNGFSKISTKMTGFVTSSKAEIILIGKKFAQNENWMKELDSSSRDPYSTLNAKVVLVDGSIEEIFNMKKSDKPPLPEYVNGVIESSIQNNESVSSTIQQLIREKNEQGMTQTVPIITRKNNKIDTVGIAFLDTQGKYVTKFSKKDVGFFNLINNNKNKGRMILHLSLDPLQNKQKPYISVLVQGAKRKINVDYHKGKLVFNIDIYMNVALIEKINENLVTHSNKHKQEVIKLEGIMKQQLDKKLMSMIRHIQKNEIDPIGLSLYARAYQYKEWEKVKENWPNVLSEAQIHVNTHIKIHNTGTTRS</sequence>
<protein>
    <submittedName>
        <fullName evidence="10">Spore gernimation protein XA</fullName>
    </submittedName>
</protein>
<evidence type="ECO:0000313" key="10">
    <source>
        <dbReference type="EMBL" id="PFK32152.1"/>
    </source>
</evidence>
<evidence type="ECO:0000259" key="9">
    <source>
        <dbReference type="Pfam" id="PF25198"/>
    </source>
</evidence>
<dbReference type="InterPro" id="IPR046953">
    <property type="entry name" value="Spore_GerAC-like_C"/>
</dbReference>
<evidence type="ECO:0000256" key="7">
    <source>
        <dbReference type="ARBA" id="ARBA00023288"/>
    </source>
</evidence>
<evidence type="ECO:0000256" key="2">
    <source>
        <dbReference type="ARBA" id="ARBA00007886"/>
    </source>
</evidence>
<comment type="subcellular location">
    <subcellularLocation>
        <location evidence="1">Membrane</location>
        <topology evidence="1">Lipid-anchor</topology>
    </subcellularLocation>
</comment>
<comment type="similarity">
    <text evidence="2">Belongs to the GerABKC lipoprotein family.</text>
</comment>
<keyword evidence="6" id="KW-0564">Palmitate</keyword>
<keyword evidence="7" id="KW-0449">Lipoprotein</keyword>
<keyword evidence="5" id="KW-0472">Membrane</keyword>